<keyword evidence="1" id="KW-0732">Signal</keyword>
<feature type="chain" id="PRO_5014688777" evidence="1">
    <location>
        <begin position="22"/>
        <end position="68"/>
    </location>
</feature>
<feature type="signal peptide" evidence="1">
    <location>
        <begin position="1"/>
        <end position="21"/>
    </location>
</feature>
<evidence type="ECO:0000256" key="1">
    <source>
        <dbReference type="SAM" id="SignalP"/>
    </source>
</evidence>
<dbReference type="EMBL" id="GGFK01015566">
    <property type="protein sequence ID" value="MBW48887.1"/>
    <property type="molecule type" value="Transcribed_RNA"/>
</dbReference>
<dbReference type="AlphaFoldDB" id="A0A2M4B791"/>
<sequence>MNHRISLMMMMLMMQLLLLRCCTIELGQTLMVACMCALCIASQGTQHQGCICAAVPCAMFLTFLLEGY</sequence>
<reference evidence="2" key="1">
    <citation type="submission" date="2018-01" db="EMBL/GenBank/DDBJ databases">
        <title>An insight into the sialome of Amazonian anophelines.</title>
        <authorList>
            <person name="Ribeiro J.M."/>
            <person name="Scarpassa V."/>
            <person name="Calvo E."/>
        </authorList>
    </citation>
    <scope>NUCLEOTIDE SEQUENCE</scope>
    <source>
        <tissue evidence="2">Salivary glands</tissue>
    </source>
</reference>
<proteinExistence type="predicted"/>
<protein>
    <submittedName>
        <fullName evidence="2">Putative secreted protein</fullName>
    </submittedName>
</protein>
<organism evidence="2">
    <name type="scientific">Anopheles triannulatus</name>
    <dbReference type="NCBI Taxonomy" id="58253"/>
    <lineage>
        <taxon>Eukaryota</taxon>
        <taxon>Metazoa</taxon>
        <taxon>Ecdysozoa</taxon>
        <taxon>Arthropoda</taxon>
        <taxon>Hexapoda</taxon>
        <taxon>Insecta</taxon>
        <taxon>Pterygota</taxon>
        <taxon>Neoptera</taxon>
        <taxon>Endopterygota</taxon>
        <taxon>Diptera</taxon>
        <taxon>Nematocera</taxon>
        <taxon>Culicoidea</taxon>
        <taxon>Culicidae</taxon>
        <taxon>Anophelinae</taxon>
        <taxon>Anopheles</taxon>
    </lineage>
</organism>
<accession>A0A2M4B791</accession>
<evidence type="ECO:0000313" key="2">
    <source>
        <dbReference type="EMBL" id="MBW48887.1"/>
    </source>
</evidence>
<name>A0A2M4B791_9DIPT</name>